<comment type="caution">
    <text evidence="9">The sequence shown here is derived from an EMBL/GenBank/DDBJ whole genome shotgun (WGS) entry which is preliminary data.</text>
</comment>
<feature type="transmembrane region" description="Helical" evidence="8">
    <location>
        <begin position="29"/>
        <end position="47"/>
    </location>
</feature>
<evidence type="ECO:0000256" key="5">
    <source>
        <dbReference type="ARBA" id="ARBA00023136"/>
    </source>
</evidence>
<dbReference type="Gene3D" id="1.10.3730.20">
    <property type="match status" value="1"/>
</dbReference>
<dbReference type="EMBL" id="WHOB01000062">
    <property type="protein sequence ID" value="NOU81299.1"/>
    <property type="molecule type" value="Genomic_DNA"/>
</dbReference>
<sequence>MSAWFYVVVGGLVDIFWATGLKYSQGFRLFWPSLLVLCCIGISYTLYVKAMMRLPVGTAYTVFTGIGAAGTAAAGMLLLSEPAGFWRIFFILLLLCGMIGLKLTAGDESEPQEGGGEADAALRGGEPGRALKKGHFLPLSTTSPADREQGGLR</sequence>
<organism evidence="9 10">
    <name type="scientific">Paenibacillus phytohabitans</name>
    <dbReference type="NCBI Taxonomy" id="2654978"/>
    <lineage>
        <taxon>Bacteria</taxon>
        <taxon>Bacillati</taxon>
        <taxon>Bacillota</taxon>
        <taxon>Bacilli</taxon>
        <taxon>Bacillales</taxon>
        <taxon>Paenibacillaceae</taxon>
        <taxon>Paenibacillus</taxon>
    </lineage>
</organism>
<evidence type="ECO:0000313" key="9">
    <source>
        <dbReference type="EMBL" id="NOU81299.1"/>
    </source>
</evidence>
<name>A0ABX1YLA1_9BACL</name>
<dbReference type="PANTHER" id="PTHR30561">
    <property type="entry name" value="SMR FAMILY PROTON-DEPENDENT DRUG EFFLUX TRANSPORTER SUGE"/>
    <property type="match status" value="1"/>
</dbReference>
<feature type="transmembrane region" description="Helical" evidence="8">
    <location>
        <begin position="59"/>
        <end position="79"/>
    </location>
</feature>
<keyword evidence="4 8" id="KW-1133">Transmembrane helix</keyword>
<evidence type="ECO:0000256" key="2">
    <source>
        <dbReference type="ARBA" id="ARBA00022475"/>
    </source>
</evidence>
<dbReference type="SUPFAM" id="SSF103481">
    <property type="entry name" value="Multidrug resistance efflux transporter EmrE"/>
    <property type="match status" value="1"/>
</dbReference>
<feature type="transmembrane region" description="Helical" evidence="8">
    <location>
        <begin position="5"/>
        <end position="23"/>
    </location>
</feature>
<evidence type="ECO:0000313" key="10">
    <source>
        <dbReference type="Proteomes" id="UP000596857"/>
    </source>
</evidence>
<proteinExistence type="inferred from homology"/>
<dbReference type="InterPro" id="IPR000390">
    <property type="entry name" value="Small_drug/metabolite_transptr"/>
</dbReference>
<evidence type="ECO:0000256" key="6">
    <source>
        <dbReference type="RuleBase" id="RU003942"/>
    </source>
</evidence>
<gene>
    <name evidence="9" type="ORF">GC101_20765</name>
</gene>
<dbReference type="PANTHER" id="PTHR30561:SF21">
    <property type="entry name" value="MOLECULAR CHAPERONE"/>
    <property type="match status" value="1"/>
</dbReference>
<evidence type="ECO:0000256" key="8">
    <source>
        <dbReference type="SAM" id="Phobius"/>
    </source>
</evidence>
<dbReference type="InterPro" id="IPR045324">
    <property type="entry name" value="Small_multidrug_res"/>
</dbReference>
<dbReference type="InterPro" id="IPR037185">
    <property type="entry name" value="EmrE-like"/>
</dbReference>
<feature type="transmembrane region" description="Helical" evidence="8">
    <location>
        <begin position="85"/>
        <end position="103"/>
    </location>
</feature>
<evidence type="ECO:0000256" key="4">
    <source>
        <dbReference type="ARBA" id="ARBA00022989"/>
    </source>
</evidence>
<keyword evidence="10" id="KW-1185">Reference proteome</keyword>
<keyword evidence="5 8" id="KW-0472">Membrane</keyword>
<comment type="subcellular location">
    <subcellularLocation>
        <location evidence="1 6">Cell membrane</location>
        <topology evidence="1 6">Multi-pass membrane protein</topology>
    </subcellularLocation>
</comment>
<keyword evidence="3 6" id="KW-0812">Transmembrane</keyword>
<feature type="region of interest" description="Disordered" evidence="7">
    <location>
        <begin position="106"/>
        <end position="153"/>
    </location>
</feature>
<evidence type="ECO:0000256" key="3">
    <source>
        <dbReference type="ARBA" id="ARBA00022692"/>
    </source>
</evidence>
<reference evidence="9 10" key="1">
    <citation type="submission" date="2019-10" db="EMBL/GenBank/DDBJ databases">
        <title>Description of Paenibacillus terricola sp. nov.</title>
        <authorList>
            <person name="Carlier A."/>
            <person name="Qi S."/>
        </authorList>
    </citation>
    <scope>NUCLEOTIDE SEQUENCE [LARGE SCALE GENOMIC DNA]</scope>
    <source>
        <strain evidence="9 10">LMG 31459</strain>
    </source>
</reference>
<evidence type="ECO:0000256" key="1">
    <source>
        <dbReference type="ARBA" id="ARBA00004651"/>
    </source>
</evidence>
<protein>
    <submittedName>
        <fullName evidence="9">Ligand-binding protein SH3</fullName>
    </submittedName>
</protein>
<keyword evidence="2" id="KW-1003">Cell membrane</keyword>
<dbReference type="Proteomes" id="UP000596857">
    <property type="component" value="Unassembled WGS sequence"/>
</dbReference>
<evidence type="ECO:0000256" key="7">
    <source>
        <dbReference type="SAM" id="MobiDB-lite"/>
    </source>
</evidence>
<dbReference type="Pfam" id="PF00893">
    <property type="entry name" value="Multi_Drug_Res"/>
    <property type="match status" value="1"/>
</dbReference>
<comment type="similarity">
    <text evidence="6">Belongs to the drug/metabolite transporter (DMT) superfamily. Small multidrug resistance (SMR) (TC 2.A.7.1) family.</text>
</comment>
<accession>A0ABX1YLA1</accession>